<accession>M7P3L4</accession>
<keyword evidence="1" id="KW-0732">Signal</keyword>
<dbReference type="OrthoDB" id="14727at2"/>
<dbReference type="STRING" id="1286106.MPL1_01288"/>
<feature type="chain" id="PRO_5004082609" evidence="1">
    <location>
        <begin position="21"/>
        <end position="173"/>
    </location>
</feature>
<dbReference type="eggNOG" id="COG3019">
    <property type="taxonomic scope" value="Bacteria"/>
</dbReference>
<feature type="signal peptide" evidence="1">
    <location>
        <begin position="1"/>
        <end position="20"/>
    </location>
</feature>
<dbReference type="AlphaFoldDB" id="M7P3L4"/>
<protein>
    <submittedName>
        <fullName evidence="2">Copper amine oxidase N-terminal protein</fullName>
    </submittedName>
</protein>
<organism evidence="2 3">
    <name type="scientific">Methylophaga lonarensis MPL</name>
    <dbReference type="NCBI Taxonomy" id="1286106"/>
    <lineage>
        <taxon>Bacteria</taxon>
        <taxon>Pseudomonadati</taxon>
        <taxon>Pseudomonadota</taxon>
        <taxon>Gammaproteobacteria</taxon>
        <taxon>Thiotrichales</taxon>
        <taxon>Piscirickettsiaceae</taxon>
        <taxon>Methylophaga</taxon>
    </lineage>
</organism>
<name>M7P3L4_9GAMM</name>
<evidence type="ECO:0000313" key="2">
    <source>
        <dbReference type="EMBL" id="EMR14106.1"/>
    </source>
</evidence>
<evidence type="ECO:0000256" key="1">
    <source>
        <dbReference type="SAM" id="SignalP"/>
    </source>
</evidence>
<dbReference type="InterPro" id="IPR036249">
    <property type="entry name" value="Thioredoxin-like_sf"/>
</dbReference>
<dbReference type="Pfam" id="PF04214">
    <property type="entry name" value="DUF411"/>
    <property type="match status" value="1"/>
</dbReference>
<gene>
    <name evidence="2" type="ORF">MPL1_01288</name>
</gene>
<dbReference type="EMBL" id="APHR01000006">
    <property type="protein sequence ID" value="EMR14106.1"/>
    <property type="molecule type" value="Genomic_DNA"/>
</dbReference>
<dbReference type="PATRIC" id="fig|1286106.3.peg.260"/>
<comment type="caution">
    <text evidence="2">The sequence shown here is derived from an EMBL/GenBank/DDBJ whole genome shotgun (WGS) entry which is preliminary data.</text>
</comment>
<keyword evidence="3" id="KW-1185">Reference proteome</keyword>
<dbReference type="InterPro" id="IPR007332">
    <property type="entry name" value="DUF411"/>
</dbReference>
<dbReference type="Proteomes" id="UP000012019">
    <property type="component" value="Unassembled WGS sequence"/>
</dbReference>
<reference evidence="2 3" key="1">
    <citation type="journal article" date="2013" name="Genome Announc.">
        <title>Draft Genome Sequence of Methylophaga lonarensis MPLT, a Haloalkaliphilic (Non-Methane-Utilizing) Methylotroph.</title>
        <authorList>
            <person name="Shetty S.A."/>
            <person name="Marathe N.P."/>
            <person name="Munot H."/>
            <person name="Antony C.P."/>
            <person name="Dhotre D.P."/>
            <person name="Murrell J.C."/>
            <person name="Shouche Y.S."/>
        </authorList>
    </citation>
    <scope>NUCLEOTIDE SEQUENCE [LARGE SCALE GENOMIC DNA]</scope>
    <source>
        <strain evidence="2 3">MPL</strain>
    </source>
</reference>
<proteinExistence type="predicted"/>
<dbReference type="SUPFAM" id="SSF52833">
    <property type="entry name" value="Thioredoxin-like"/>
    <property type="match status" value="1"/>
</dbReference>
<dbReference type="RefSeq" id="WP_009725312.1">
    <property type="nucleotide sequence ID" value="NZ_APHR01000006.1"/>
</dbReference>
<evidence type="ECO:0000313" key="3">
    <source>
        <dbReference type="Proteomes" id="UP000012019"/>
    </source>
</evidence>
<sequence>MKLLITTVIFLFALPVQLLASDWQSATIELEQPAEIIVYRSPDCVCCHKWIDHLEQHQFSVIDELRHDMFSVKQELGLPLHVASCHTAVVNGYLIEGHVPADDIKRLIRDAPTSIKALSVPEMPVGTPGMEMGARKDDFAVIAIDHHDQSSIYNVYTVNPFTMNYQSALADTD</sequence>